<dbReference type="Proteomes" id="UP001626550">
    <property type="component" value="Unassembled WGS sequence"/>
</dbReference>
<dbReference type="SUPFAM" id="SSF57716">
    <property type="entry name" value="Glucocorticoid receptor-like (DNA-binding domain)"/>
    <property type="match status" value="1"/>
</dbReference>
<evidence type="ECO:0000313" key="9">
    <source>
        <dbReference type="Proteomes" id="UP001626550"/>
    </source>
</evidence>
<dbReference type="InterPro" id="IPR000988">
    <property type="entry name" value="Ribosomal_eL24-rel_N"/>
</dbReference>
<dbReference type="Pfam" id="PF01246">
    <property type="entry name" value="Ribosomal_L24e"/>
    <property type="match status" value="1"/>
</dbReference>
<feature type="compositionally biased region" description="Basic residues" evidence="6">
    <location>
        <begin position="184"/>
        <end position="198"/>
    </location>
</feature>
<feature type="region of interest" description="Disordered" evidence="6">
    <location>
        <begin position="148"/>
        <end position="198"/>
    </location>
</feature>
<proteinExistence type="inferred from homology"/>
<dbReference type="SMART" id="SM00746">
    <property type="entry name" value="TRASH"/>
    <property type="match status" value="1"/>
</dbReference>
<gene>
    <name evidence="8" type="ORF">Ciccas_011454</name>
</gene>
<comment type="caution">
    <text evidence="8">The sequence shown here is derived from an EMBL/GenBank/DDBJ whole genome shotgun (WGS) entry which is preliminary data.</text>
</comment>
<dbReference type="InterPro" id="IPR011017">
    <property type="entry name" value="TRASH_dom"/>
</dbReference>
<dbReference type="GO" id="GO:0005634">
    <property type="term" value="C:nucleus"/>
    <property type="evidence" value="ECO:0007669"/>
    <property type="project" value="UniProtKB-SubCell"/>
</dbReference>
<comment type="subcellular location">
    <subcellularLocation>
        <location evidence="1">Nucleus</location>
    </subcellularLocation>
</comment>
<name>A0ABD2PR84_9PLAT</name>
<evidence type="ECO:0000259" key="7">
    <source>
        <dbReference type="SMART" id="SM00746"/>
    </source>
</evidence>
<evidence type="ECO:0000256" key="1">
    <source>
        <dbReference type="ARBA" id="ARBA00004123"/>
    </source>
</evidence>
<dbReference type="PANTHER" id="PTHR10792:SF8">
    <property type="entry name" value="RIBOSOME BIOGENESIS PROTEIN RLP24-RELATED"/>
    <property type="match status" value="1"/>
</dbReference>
<keyword evidence="4" id="KW-0539">Nucleus</keyword>
<feature type="compositionally biased region" description="Acidic residues" evidence="6">
    <location>
        <begin position="156"/>
        <end position="171"/>
    </location>
</feature>
<evidence type="ECO:0000256" key="3">
    <source>
        <dbReference type="ARBA" id="ARBA00022517"/>
    </source>
</evidence>
<comment type="similarity">
    <text evidence="2">Belongs to the eukaryotic ribosomal protein eL24 family.</text>
</comment>
<keyword evidence="9" id="KW-1185">Reference proteome</keyword>
<dbReference type="PROSITE" id="PS01073">
    <property type="entry name" value="RIBOSOMAL_L24E"/>
    <property type="match status" value="1"/>
</dbReference>
<dbReference type="Gene3D" id="2.30.170.20">
    <property type="entry name" value="Ribosomal protein L24e"/>
    <property type="match status" value="1"/>
</dbReference>
<reference evidence="8 9" key="1">
    <citation type="submission" date="2024-11" db="EMBL/GenBank/DDBJ databases">
        <title>Adaptive evolution of stress response genes in parasites aligns with host niche diversity.</title>
        <authorList>
            <person name="Hahn C."/>
            <person name="Resl P."/>
        </authorList>
    </citation>
    <scope>NUCLEOTIDE SEQUENCE [LARGE SCALE GENOMIC DNA]</scope>
    <source>
        <strain evidence="8">EGGRZ-B1_66</strain>
        <tissue evidence="8">Body</tissue>
    </source>
</reference>
<feature type="domain" description="TRASH" evidence="7">
    <location>
        <begin position="6"/>
        <end position="44"/>
    </location>
</feature>
<evidence type="ECO:0000313" key="8">
    <source>
        <dbReference type="EMBL" id="KAL3309989.1"/>
    </source>
</evidence>
<sequence>MRIYRCWFCSSPIYPGHGVMFVRNDSKEFRFCRGKCHKAFKKKRNPRKVKWTKIYRKTHNKELTDDIVLTFERKKNTVPKYDRETLLKTVNAMERIEEIKKKREGAFVRKRLIKGIEDRKADDRRLVETSMHLIRASNARDYVAKKRKAPEIMDASSEDEESEEEMDVDMAELEKATAPETRTQKKKVEKRRKLLASY</sequence>
<protein>
    <recommendedName>
        <fullName evidence="5">Probable ribosome biogenesis protein RLP24</fullName>
    </recommendedName>
</protein>
<dbReference type="CDD" id="cd00472">
    <property type="entry name" value="Ribosomal_L24e_L24"/>
    <property type="match status" value="1"/>
</dbReference>
<evidence type="ECO:0000256" key="5">
    <source>
        <dbReference type="ARBA" id="ARBA00039784"/>
    </source>
</evidence>
<evidence type="ECO:0000256" key="2">
    <source>
        <dbReference type="ARBA" id="ARBA00005647"/>
    </source>
</evidence>
<evidence type="ECO:0000256" key="6">
    <source>
        <dbReference type="SAM" id="MobiDB-lite"/>
    </source>
</evidence>
<dbReference type="EMBL" id="JBJKFK010003354">
    <property type="protein sequence ID" value="KAL3309989.1"/>
    <property type="molecule type" value="Genomic_DNA"/>
</dbReference>
<dbReference type="InterPro" id="IPR038630">
    <property type="entry name" value="L24e/L24_sf"/>
</dbReference>
<dbReference type="InterPro" id="IPR023442">
    <property type="entry name" value="Ribosomal_eL24_CS"/>
</dbReference>
<dbReference type="FunFam" id="2.30.170.20:FF:000001">
    <property type="entry name" value="probable ribosome biogenesis protein RLP24"/>
    <property type="match status" value="1"/>
</dbReference>
<organism evidence="8 9">
    <name type="scientific">Cichlidogyrus casuarinus</name>
    <dbReference type="NCBI Taxonomy" id="1844966"/>
    <lineage>
        <taxon>Eukaryota</taxon>
        <taxon>Metazoa</taxon>
        <taxon>Spiralia</taxon>
        <taxon>Lophotrochozoa</taxon>
        <taxon>Platyhelminthes</taxon>
        <taxon>Monogenea</taxon>
        <taxon>Monopisthocotylea</taxon>
        <taxon>Dactylogyridea</taxon>
        <taxon>Ancyrocephalidae</taxon>
        <taxon>Cichlidogyrus</taxon>
    </lineage>
</organism>
<dbReference type="AlphaFoldDB" id="A0ABD2PR84"/>
<evidence type="ECO:0000256" key="4">
    <source>
        <dbReference type="ARBA" id="ARBA00023242"/>
    </source>
</evidence>
<keyword evidence="3" id="KW-0690">Ribosome biogenesis</keyword>
<dbReference type="GO" id="GO:0042254">
    <property type="term" value="P:ribosome biogenesis"/>
    <property type="evidence" value="ECO:0007669"/>
    <property type="project" value="UniProtKB-KW"/>
</dbReference>
<dbReference type="PANTHER" id="PTHR10792">
    <property type="entry name" value="60S RIBOSOMAL PROTEIN L24"/>
    <property type="match status" value="1"/>
</dbReference>
<dbReference type="InterPro" id="IPR056366">
    <property type="entry name" value="Ribosomal_eL24"/>
</dbReference>
<accession>A0ABD2PR84</accession>